<proteinExistence type="predicted"/>
<dbReference type="GO" id="GO:0022857">
    <property type="term" value="F:transmembrane transporter activity"/>
    <property type="evidence" value="ECO:0007669"/>
    <property type="project" value="InterPro"/>
</dbReference>
<dbReference type="PANTHER" id="PTHR43791">
    <property type="entry name" value="PERMEASE-RELATED"/>
    <property type="match status" value="1"/>
</dbReference>
<organism evidence="8 9">
    <name type="scientific">Oidiodendron maius (strain Zn)</name>
    <dbReference type="NCBI Taxonomy" id="913774"/>
    <lineage>
        <taxon>Eukaryota</taxon>
        <taxon>Fungi</taxon>
        <taxon>Dikarya</taxon>
        <taxon>Ascomycota</taxon>
        <taxon>Pezizomycotina</taxon>
        <taxon>Leotiomycetes</taxon>
        <taxon>Leotiomycetes incertae sedis</taxon>
        <taxon>Myxotrichaceae</taxon>
        <taxon>Oidiodendron</taxon>
    </lineage>
</organism>
<evidence type="ECO:0000256" key="3">
    <source>
        <dbReference type="ARBA" id="ARBA00022692"/>
    </source>
</evidence>
<accession>A0A0C3GSE1</accession>
<feature type="transmembrane region" description="Helical" evidence="6">
    <location>
        <begin position="79"/>
        <end position="100"/>
    </location>
</feature>
<dbReference type="Pfam" id="PF07690">
    <property type="entry name" value="MFS_1"/>
    <property type="match status" value="1"/>
</dbReference>
<feature type="transmembrane region" description="Helical" evidence="6">
    <location>
        <begin position="131"/>
        <end position="155"/>
    </location>
</feature>
<feature type="domain" description="Major facilitator superfamily (MFS) profile" evidence="7">
    <location>
        <begin position="41"/>
        <end position="456"/>
    </location>
</feature>
<name>A0A0C3GSE1_OIDMZ</name>
<dbReference type="HOGENOM" id="CLU_001265_0_1_1"/>
<dbReference type="InterPro" id="IPR011701">
    <property type="entry name" value="MFS"/>
</dbReference>
<feature type="transmembrane region" description="Helical" evidence="6">
    <location>
        <begin position="396"/>
        <end position="417"/>
    </location>
</feature>
<feature type="transmembrane region" description="Helical" evidence="6">
    <location>
        <begin position="363"/>
        <end position="384"/>
    </location>
</feature>
<dbReference type="AlphaFoldDB" id="A0A0C3GSE1"/>
<feature type="transmembrane region" description="Helical" evidence="6">
    <location>
        <begin position="107"/>
        <end position="125"/>
    </location>
</feature>
<evidence type="ECO:0000256" key="5">
    <source>
        <dbReference type="ARBA" id="ARBA00023136"/>
    </source>
</evidence>
<keyword evidence="2" id="KW-0813">Transport</keyword>
<dbReference type="InterPro" id="IPR036259">
    <property type="entry name" value="MFS_trans_sf"/>
</dbReference>
<feature type="transmembrane region" description="Helical" evidence="6">
    <location>
        <begin position="39"/>
        <end position="59"/>
    </location>
</feature>
<dbReference type="GO" id="GO:0016020">
    <property type="term" value="C:membrane"/>
    <property type="evidence" value="ECO:0007669"/>
    <property type="project" value="UniProtKB-SubCell"/>
</dbReference>
<evidence type="ECO:0000256" key="1">
    <source>
        <dbReference type="ARBA" id="ARBA00004141"/>
    </source>
</evidence>
<keyword evidence="3 6" id="KW-0812">Transmembrane</keyword>
<dbReference type="EMBL" id="KN832896">
    <property type="protein sequence ID" value="KIM93381.1"/>
    <property type="molecule type" value="Genomic_DNA"/>
</dbReference>
<keyword evidence="5 6" id="KW-0472">Membrane</keyword>
<dbReference type="InterPro" id="IPR020846">
    <property type="entry name" value="MFS_dom"/>
</dbReference>
<feature type="transmembrane region" description="Helical" evidence="6">
    <location>
        <begin position="167"/>
        <end position="188"/>
    </location>
</feature>
<comment type="subcellular location">
    <subcellularLocation>
        <location evidence="1">Membrane</location>
        <topology evidence="1">Multi-pass membrane protein</topology>
    </subcellularLocation>
</comment>
<evidence type="ECO:0000313" key="9">
    <source>
        <dbReference type="Proteomes" id="UP000054321"/>
    </source>
</evidence>
<keyword evidence="9" id="KW-1185">Reference proteome</keyword>
<feature type="transmembrane region" description="Helical" evidence="6">
    <location>
        <begin position="429"/>
        <end position="451"/>
    </location>
</feature>
<evidence type="ECO:0000256" key="4">
    <source>
        <dbReference type="ARBA" id="ARBA00022989"/>
    </source>
</evidence>
<dbReference type="Gene3D" id="1.20.1250.20">
    <property type="entry name" value="MFS general substrate transporter like domains"/>
    <property type="match status" value="2"/>
</dbReference>
<keyword evidence="4 6" id="KW-1133">Transmembrane helix</keyword>
<dbReference type="FunFam" id="1.20.1250.20:FF:000034">
    <property type="entry name" value="MFS general substrate transporter"/>
    <property type="match status" value="1"/>
</dbReference>
<evidence type="ECO:0000256" key="2">
    <source>
        <dbReference type="ARBA" id="ARBA00022448"/>
    </source>
</evidence>
<feature type="transmembrane region" description="Helical" evidence="6">
    <location>
        <begin position="200"/>
        <end position="222"/>
    </location>
</feature>
<dbReference type="SUPFAM" id="SSF103473">
    <property type="entry name" value="MFS general substrate transporter"/>
    <property type="match status" value="1"/>
</dbReference>
<protein>
    <recommendedName>
        <fullName evidence="7">Major facilitator superfamily (MFS) profile domain-containing protein</fullName>
    </recommendedName>
</protein>
<dbReference type="FunFam" id="1.20.1250.20:FF:000068">
    <property type="entry name" value="MFS general substrate transporter"/>
    <property type="match status" value="1"/>
</dbReference>
<reference evidence="8 9" key="1">
    <citation type="submission" date="2014-04" db="EMBL/GenBank/DDBJ databases">
        <authorList>
            <consortium name="DOE Joint Genome Institute"/>
            <person name="Kuo A."/>
            <person name="Martino E."/>
            <person name="Perotto S."/>
            <person name="Kohler A."/>
            <person name="Nagy L.G."/>
            <person name="Floudas D."/>
            <person name="Copeland A."/>
            <person name="Barry K.W."/>
            <person name="Cichocki N."/>
            <person name="Veneault-Fourrey C."/>
            <person name="LaButti K."/>
            <person name="Lindquist E.A."/>
            <person name="Lipzen A."/>
            <person name="Lundell T."/>
            <person name="Morin E."/>
            <person name="Murat C."/>
            <person name="Sun H."/>
            <person name="Tunlid A."/>
            <person name="Henrissat B."/>
            <person name="Grigoriev I.V."/>
            <person name="Hibbett D.S."/>
            <person name="Martin F."/>
            <person name="Nordberg H.P."/>
            <person name="Cantor M.N."/>
            <person name="Hua S.X."/>
        </authorList>
    </citation>
    <scope>NUCLEOTIDE SEQUENCE [LARGE SCALE GENOMIC DNA]</scope>
    <source>
        <strain evidence="8 9">Zn</strain>
    </source>
</reference>
<feature type="transmembrane region" description="Helical" evidence="6">
    <location>
        <begin position="270"/>
        <end position="295"/>
    </location>
</feature>
<dbReference type="PROSITE" id="PS50850">
    <property type="entry name" value="MFS"/>
    <property type="match status" value="1"/>
</dbReference>
<dbReference type="OrthoDB" id="310895at2759"/>
<dbReference type="Proteomes" id="UP000054321">
    <property type="component" value="Unassembled WGS sequence"/>
</dbReference>
<feature type="transmembrane region" description="Helical" evidence="6">
    <location>
        <begin position="307"/>
        <end position="327"/>
    </location>
</feature>
<gene>
    <name evidence="8" type="ORF">OIDMADRAFT_137933</name>
</gene>
<feature type="transmembrane region" description="Helical" evidence="6">
    <location>
        <begin position="334"/>
        <end position="351"/>
    </location>
</feature>
<dbReference type="PANTHER" id="PTHR43791:SF52">
    <property type="entry name" value="TRANSPORTER, PUTATIVE (AFU_ORTHOLOGUE AFUA_1G11820)-RELATED"/>
    <property type="match status" value="1"/>
</dbReference>
<evidence type="ECO:0000313" key="8">
    <source>
        <dbReference type="EMBL" id="KIM93381.1"/>
    </source>
</evidence>
<evidence type="ECO:0000259" key="7">
    <source>
        <dbReference type="PROSITE" id="PS50850"/>
    </source>
</evidence>
<reference evidence="9" key="2">
    <citation type="submission" date="2015-01" db="EMBL/GenBank/DDBJ databases">
        <title>Evolutionary Origins and Diversification of the Mycorrhizal Mutualists.</title>
        <authorList>
            <consortium name="DOE Joint Genome Institute"/>
            <consortium name="Mycorrhizal Genomics Consortium"/>
            <person name="Kohler A."/>
            <person name="Kuo A."/>
            <person name="Nagy L.G."/>
            <person name="Floudas D."/>
            <person name="Copeland A."/>
            <person name="Barry K.W."/>
            <person name="Cichocki N."/>
            <person name="Veneault-Fourrey C."/>
            <person name="LaButti K."/>
            <person name="Lindquist E.A."/>
            <person name="Lipzen A."/>
            <person name="Lundell T."/>
            <person name="Morin E."/>
            <person name="Murat C."/>
            <person name="Riley R."/>
            <person name="Ohm R."/>
            <person name="Sun H."/>
            <person name="Tunlid A."/>
            <person name="Henrissat B."/>
            <person name="Grigoriev I.V."/>
            <person name="Hibbett D.S."/>
            <person name="Martin F."/>
        </authorList>
    </citation>
    <scope>NUCLEOTIDE SEQUENCE [LARGE SCALE GENOMIC DNA]</scope>
    <source>
        <strain evidence="9">Zn</strain>
    </source>
</reference>
<dbReference type="InParanoid" id="A0A0C3GSE1"/>
<evidence type="ECO:0000256" key="6">
    <source>
        <dbReference type="SAM" id="Phobius"/>
    </source>
</evidence>
<sequence length="486" mass="53574">MANIVEKQHTEEKHIDDDRVLFDEVDASLERRIRIKCDLNLLPVLFILLLLAFLDRVNIGNARIQGLEADLGMKGQDYNIALSVFFITYILCEIPSNVVLKNVRPSVWLSGLMFGWGVITTLQGVTQSFAGLVVCRILLGVFEAGFFPGAVYLISMYYKRYDVQIRISLFFCGSILAGAISGLLAYAIAGMQGLRGYSVWRWIFIIEGCATCAIAAGAYFIIPDWPETARFLKPEERLVLLNRLAAEAGEGTMTKASKKAAKLVLTDVKIYLGILMFIGVAATSYAASFFIPTILAELGWTAVRAQVMTIPIYAFAAVSNLVIAFVSDHIKHRYSFIMVGCIVSVIGYAILLETAKVSISTRYMALFFVVTGVSVALPVSVTWLNNNMGGHYKRGVAAAAQIGFGNTAGLIASNIFITTQAPYYRIGYSVSLSLILLTAVSATMMAVYMKLENKKRDEGKRDYMLSLPADELYNLGDAHPTFRFVF</sequence>